<dbReference type="InterPro" id="IPR038136">
    <property type="entry name" value="CofD-like_dom_sf"/>
</dbReference>
<dbReference type="EMBL" id="JAVDYD010000001">
    <property type="protein sequence ID" value="MDR7336995.1"/>
    <property type="molecule type" value="Genomic_DNA"/>
</dbReference>
<dbReference type="SUPFAM" id="SSF142338">
    <property type="entry name" value="CofD-like"/>
    <property type="match status" value="1"/>
</dbReference>
<sequence length="310" mass="32166">MTRVVAFGGGRGLSASLRALTRLDLDLTAVVTVADDGGSTGDIRATRPVLPPGDLRKALVATADPAKSEAARLFSHRFGGQDFLTGHPVGNVVLTGLLELHANPVDALDFAGRLLGSHARVLPMSCTPLDIEADLATYDPAEGTGTRTIVGQHDIAVADGSVKDVRLLPAAATACPETLDAVAEADWHVFGPGSWYTSVIPHLLLPDLREAIGAAKAKRVVVLNLSEEKETDGLTLAGHVDTLRRYAEGVRFHYVVSGDTRTLADPGSLNSAAQSLEAQLVAADLASDGVTHDVAALAAVLGNLLVEDGG</sequence>
<keyword evidence="5" id="KW-1185">Reference proteome</keyword>
<dbReference type="InterPro" id="IPR010119">
    <property type="entry name" value="Gluconeogen_factor"/>
</dbReference>
<dbReference type="AlphaFoldDB" id="A0A9X3PTU5"/>
<dbReference type="Proteomes" id="UP001183604">
    <property type="component" value="Unassembled WGS sequence"/>
</dbReference>
<dbReference type="Gene3D" id="3.40.50.10680">
    <property type="entry name" value="CofD-like domains"/>
    <property type="match status" value="1"/>
</dbReference>
<keyword evidence="1" id="KW-0963">Cytoplasm</keyword>
<protein>
    <submittedName>
        <fullName evidence="3">CofD-like protein</fullName>
    </submittedName>
    <submittedName>
        <fullName evidence="2">Uridine diphosphate-N-acetylglucosamine-binding protein YvcK</fullName>
    </submittedName>
</protein>
<dbReference type="GO" id="GO:0043743">
    <property type="term" value="F:LPPG:FO 2-phospho-L-lactate transferase activity"/>
    <property type="evidence" value="ECO:0007669"/>
    <property type="project" value="InterPro"/>
</dbReference>
<accession>A0A9X3PTU5</accession>
<dbReference type="PANTHER" id="PTHR30135:SF3">
    <property type="entry name" value="GLUCONEOGENESIS FACTOR-RELATED"/>
    <property type="match status" value="1"/>
</dbReference>
<reference evidence="2" key="1">
    <citation type="submission" date="2022-12" db="EMBL/GenBank/DDBJ databases">
        <title>Gycomyces niveus sp.nov., a novel actinomycete isolated from soil in Shouguang.</title>
        <authorList>
            <person name="Yang X."/>
        </authorList>
    </citation>
    <scope>NUCLEOTIDE SEQUENCE</scope>
    <source>
        <strain evidence="2">DSM 44724</strain>
    </source>
</reference>
<reference evidence="3 5" key="2">
    <citation type="submission" date="2023-07" db="EMBL/GenBank/DDBJ databases">
        <title>Sequencing the genomes of 1000 actinobacteria strains.</title>
        <authorList>
            <person name="Klenk H.-P."/>
        </authorList>
    </citation>
    <scope>NUCLEOTIDE SEQUENCE [LARGE SCALE GENOMIC DNA]</scope>
    <source>
        <strain evidence="3 5">DSM 44724</strain>
    </source>
</reference>
<dbReference type="PANTHER" id="PTHR30135">
    <property type="entry name" value="UNCHARACTERIZED PROTEIN YVCK-RELATED"/>
    <property type="match status" value="1"/>
</dbReference>
<dbReference type="Proteomes" id="UP001145799">
    <property type="component" value="Unassembled WGS sequence"/>
</dbReference>
<evidence type="ECO:0000256" key="1">
    <source>
        <dbReference type="ARBA" id="ARBA00022490"/>
    </source>
</evidence>
<evidence type="ECO:0000313" key="2">
    <source>
        <dbReference type="EMBL" id="MDA1385388.1"/>
    </source>
</evidence>
<dbReference type="Pfam" id="PF01933">
    <property type="entry name" value="CofD"/>
    <property type="match status" value="1"/>
</dbReference>
<dbReference type="CDD" id="cd07187">
    <property type="entry name" value="YvcK_like"/>
    <property type="match status" value="1"/>
</dbReference>
<name>A0A9X3PTU5_9ACTN</name>
<evidence type="ECO:0000313" key="4">
    <source>
        <dbReference type="Proteomes" id="UP001145799"/>
    </source>
</evidence>
<evidence type="ECO:0000313" key="5">
    <source>
        <dbReference type="Proteomes" id="UP001183604"/>
    </source>
</evidence>
<dbReference type="EMBL" id="JAPZVQ010000004">
    <property type="protein sequence ID" value="MDA1385388.1"/>
    <property type="molecule type" value="Genomic_DNA"/>
</dbReference>
<organism evidence="2 4">
    <name type="scientific">Glycomyces lechevalierae</name>
    <dbReference type="NCBI Taxonomy" id="256034"/>
    <lineage>
        <taxon>Bacteria</taxon>
        <taxon>Bacillati</taxon>
        <taxon>Actinomycetota</taxon>
        <taxon>Actinomycetes</taxon>
        <taxon>Glycomycetales</taxon>
        <taxon>Glycomycetaceae</taxon>
        <taxon>Glycomyces</taxon>
    </lineage>
</organism>
<dbReference type="RefSeq" id="WP_270121847.1">
    <property type="nucleotide sequence ID" value="NZ_BAAAOM010000002.1"/>
</dbReference>
<dbReference type="NCBIfam" id="TIGR01826">
    <property type="entry name" value="CofD_related"/>
    <property type="match status" value="1"/>
</dbReference>
<gene>
    <name evidence="2" type="primary">yvcK</name>
    <name evidence="3" type="ORF">J2S69_000714</name>
    <name evidence="2" type="ORF">O2L01_10355</name>
</gene>
<dbReference type="InterPro" id="IPR002882">
    <property type="entry name" value="CofD"/>
</dbReference>
<comment type="caution">
    <text evidence="2">The sequence shown here is derived from an EMBL/GenBank/DDBJ whole genome shotgun (WGS) entry which is preliminary data.</text>
</comment>
<proteinExistence type="predicted"/>
<evidence type="ECO:0000313" key="3">
    <source>
        <dbReference type="EMBL" id="MDR7336995.1"/>
    </source>
</evidence>